<dbReference type="InterPro" id="IPR046528">
    <property type="entry name" value="DUF6593"/>
</dbReference>
<evidence type="ECO:0000313" key="3">
    <source>
        <dbReference type="Proteomes" id="UP000799118"/>
    </source>
</evidence>
<reference evidence="2" key="1">
    <citation type="journal article" date="2019" name="Environ. Microbiol.">
        <title>Fungal ecological strategies reflected in gene transcription - a case study of two litter decomposers.</title>
        <authorList>
            <person name="Barbi F."/>
            <person name="Kohler A."/>
            <person name="Barry K."/>
            <person name="Baskaran P."/>
            <person name="Daum C."/>
            <person name="Fauchery L."/>
            <person name="Ihrmark K."/>
            <person name="Kuo A."/>
            <person name="LaButti K."/>
            <person name="Lipzen A."/>
            <person name="Morin E."/>
            <person name="Grigoriev I.V."/>
            <person name="Henrissat B."/>
            <person name="Lindahl B."/>
            <person name="Martin F."/>
        </authorList>
    </citation>
    <scope>NUCLEOTIDE SEQUENCE</scope>
    <source>
        <strain evidence="2">JB14</strain>
    </source>
</reference>
<gene>
    <name evidence="2" type="ORF">BT96DRAFT_468323</name>
</gene>
<name>A0A6A4IJH7_9AGAR</name>
<accession>A0A6A4IJH7</accession>
<dbReference type="Proteomes" id="UP000799118">
    <property type="component" value="Unassembled WGS sequence"/>
</dbReference>
<protein>
    <recommendedName>
        <fullName evidence="1">DUF6593 domain-containing protein</fullName>
    </recommendedName>
</protein>
<dbReference type="Pfam" id="PF20236">
    <property type="entry name" value="DUF6593"/>
    <property type="match status" value="1"/>
</dbReference>
<keyword evidence="3" id="KW-1185">Reference proteome</keyword>
<evidence type="ECO:0000259" key="1">
    <source>
        <dbReference type="Pfam" id="PF20236"/>
    </source>
</evidence>
<dbReference type="OrthoDB" id="2605483at2759"/>
<organism evidence="2 3">
    <name type="scientific">Gymnopus androsaceus JB14</name>
    <dbReference type="NCBI Taxonomy" id="1447944"/>
    <lineage>
        <taxon>Eukaryota</taxon>
        <taxon>Fungi</taxon>
        <taxon>Dikarya</taxon>
        <taxon>Basidiomycota</taxon>
        <taxon>Agaricomycotina</taxon>
        <taxon>Agaricomycetes</taxon>
        <taxon>Agaricomycetidae</taxon>
        <taxon>Agaricales</taxon>
        <taxon>Marasmiineae</taxon>
        <taxon>Omphalotaceae</taxon>
        <taxon>Gymnopus</taxon>
    </lineage>
</organism>
<sequence length="168" mass="18855">MDLVLVQNDPARTDFITSDGIPLYTSRTQELLQGKAKCTTVRRFERESSLAAQTLELALGCYSTGDVVVETERKNSWKFTGPDFKPYKWQIFIQYPVLILDDNSQLPLARYKRAKLGIVSRPRRPSLEIFSAGINSLDLIVVTFVSFMIYRFAGTDNSSSTSSESSPG</sequence>
<dbReference type="EMBL" id="ML769386">
    <property type="protein sequence ID" value="KAE9410100.1"/>
    <property type="molecule type" value="Genomic_DNA"/>
</dbReference>
<feature type="domain" description="DUF6593" evidence="1">
    <location>
        <begin position="8"/>
        <end position="146"/>
    </location>
</feature>
<proteinExistence type="predicted"/>
<dbReference type="AlphaFoldDB" id="A0A6A4IJH7"/>
<evidence type="ECO:0000313" key="2">
    <source>
        <dbReference type="EMBL" id="KAE9410100.1"/>
    </source>
</evidence>